<dbReference type="InParanoid" id="A0A061FLG4"/>
<accession>A0A061FLG4</accession>
<dbReference type="EMBL" id="CM001888">
    <property type="protein sequence ID" value="EOY17936.1"/>
    <property type="molecule type" value="Genomic_DNA"/>
</dbReference>
<sequence>MAVFIQGPLLCQMGNKGWVGMKFMSFKEGTYVLRAFLFYIGGSLPPQTTFLYKRKEERQKAFDGRRGGGGEEGAAACLPAGFLHCQVLEEASKGIALILYFQPFLLSHNFGSCYPFGFLLWLAFKDIRTWWCTLSLSPCIEQQENPMMTRPYETHQRRRRTMQKKTCPKISNMKVR</sequence>
<name>A0A061FLG4_THECC</name>
<evidence type="ECO:0000313" key="2">
    <source>
        <dbReference type="Proteomes" id="UP000026915"/>
    </source>
</evidence>
<proteinExistence type="predicted"/>
<dbReference type="HOGENOM" id="CLU_1527843_0_0_1"/>
<gene>
    <name evidence="1" type="ORF">TCM_042628</name>
</gene>
<evidence type="ECO:0000313" key="1">
    <source>
        <dbReference type="EMBL" id="EOY17936.1"/>
    </source>
</evidence>
<dbReference type="AlphaFoldDB" id="A0A061FLG4"/>
<reference evidence="1 2" key="1">
    <citation type="journal article" date="2013" name="Genome Biol.">
        <title>The genome sequence of the most widely cultivated cacao type and its use to identify candidate genes regulating pod color.</title>
        <authorList>
            <person name="Motamayor J.C."/>
            <person name="Mockaitis K."/>
            <person name="Schmutz J."/>
            <person name="Haiminen N."/>
            <person name="Iii D.L."/>
            <person name="Cornejo O."/>
            <person name="Findley S.D."/>
            <person name="Zheng P."/>
            <person name="Utro F."/>
            <person name="Royaert S."/>
            <person name="Saski C."/>
            <person name="Jenkins J."/>
            <person name="Podicheti R."/>
            <person name="Zhao M."/>
            <person name="Scheffler B.E."/>
            <person name="Stack J.C."/>
            <person name="Feltus F.A."/>
            <person name="Mustiga G.M."/>
            <person name="Amores F."/>
            <person name="Phillips W."/>
            <person name="Marelli J.P."/>
            <person name="May G.D."/>
            <person name="Shapiro H."/>
            <person name="Ma J."/>
            <person name="Bustamante C.D."/>
            <person name="Schnell R.J."/>
            <person name="Main D."/>
            <person name="Gilbert D."/>
            <person name="Parida L."/>
            <person name="Kuhn D.N."/>
        </authorList>
    </citation>
    <scope>NUCLEOTIDE SEQUENCE [LARGE SCALE GENOMIC DNA]</scope>
    <source>
        <strain evidence="2">cv. Matina 1-6</strain>
    </source>
</reference>
<keyword evidence="2" id="KW-1185">Reference proteome</keyword>
<protein>
    <submittedName>
        <fullName evidence="1">Uncharacterized protein</fullName>
    </submittedName>
</protein>
<dbReference type="Gramene" id="EOY17936">
    <property type="protein sequence ID" value="EOY17936"/>
    <property type="gene ID" value="TCM_042628"/>
</dbReference>
<dbReference type="Proteomes" id="UP000026915">
    <property type="component" value="Chromosome 10"/>
</dbReference>
<organism evidence="1 2">
    <name type="scientific">Theobroma cacao</name>
    <name type="common">Cacao</name>
    <name type="synonym">Cocoa</name>
    <dbReference type="NCBI Taxonomy" id="3641"/>
    <lineage>
        <taxon>Eukaryota</taxon>
        <taxon>Viridiplantae</taxon>
        <taxon>Streptophyta</taxon>
        <taxon>Embryophyta</taxon>
        <taxon>Tracheophyta</taxon>
        <taxon>Spermatophyta</taxon>
        <taxon>Magnoliopsida</taxon>
        <taxon>eudicotyledons</taxon>
        <taxon>Gunneridae</taxon>
        <taxon>Pentapetalae</taxon>
        <taxon>rosids</taxon>
        <taxon>malvids</taxon>
        <taxon>Malvales</taxon>
        <taxon>Malvaceae</taxon>
        <taxon>Byttnerioideae</taxon>
        <taxon>Theobroma</taxon>
    </lineage>
</organism>